<comment type="caution">
    <text evidence="2">The sequence shown here is derived from an EMBL/GenBank/DDBJ whole genome shotgun (WGS) entry which is preliminary data.</text>
</comment>
<evidence type="ECO:0000313" key="2">
    <source>
        <dbReference type="EMBL" id="TQE32431.1"/>
    </source>
</evidence>
<dbReference type="GO" id="GO:0005829">
    <property type="term" value="C:cytosol"/>
    <property type="evidence" value="ECO:0007669"/>
    <property type="project" value="TreeGrafter"/>
</dbReference>
<dbReference type="GO" id="GO:0019284">
    <property type="term" value="P:L-methionine salvage from S-adenosylmethionine"/>
    <property type="evidence" value="ECO:0007669"/>
    <property type="project" value="TreeGrafter"/>
</dbReference>
<protein>
    <recommendedName>
        <fullName evidence="1">Nucleoside phosphorylase domain-containing protein</fullName>
    </recommendedName>
</protein>
<dbReference type="InterPro" id="IPR015943">
    <property type="entry name" value="WD40/YVTN_repeat-like_dom_sf"/>
</dbReference>
<dbReference type="Gene3D" id="2.130.10.10">
    <property type="entry name" value="YVTN repeat-like/Quinoprotein amine dehydrogenase"/>
    <property type="match status" value="1"/>
</dbReference>
<dbReference type="AlphaFoldDB" id="A0AAE8W3I1"/>
<evidence type="ECO:0000259" key="1">
    <source>
        <dbReference type="Pfam" id="PF01048"/>
    </source>
</evidence>
<dbReference type="SUPFAM" id="SSF82171">
    <property type="entry name" value="DPP6 N-terminal domain-like"/>
    <property type="match status" value="1"/>
</dbReference>
<name>A0AAE8W3I1_9ACTN</name>
<dbReference type="PANTHER" id="PTHR46832">
    <property type="entry name" value="5'-METHYLTHIOADENOSINE/S-ADENOSYLHOMOCYSTEINE NUCLEOSIDASE"/>
    <property type="match status" value="1"/>
</dbReference>
<proteinExistence type="predicted"/>
<dbReference type="InterPro" id="IPR000845">
    <property type="entry name" value="Nucleoside_phosphorylase_d"/>
</dbReference>
<organism evidence="2 3">
    <name type="scientific">Streptomyces ipomoeae</name>
    <dbReference type="NCBI Taxonomy" id="103232"/>
    <lineage>
        <taxon>Bacteria</taxon>
        <taxon>Bacillati</taxon>
        <taxon>Actinomycetota</taxon>
        <taxon>Actinomycetes</taxon>
        <taxon>Kitasatosporales</taxon>
        <taxon>Streptomycetaceae</taxon>
        <taxon>Streptomyces</taxon>
    </lineage>
</organism>
<gene>
    <name evidence="2" type="ORF">Sipo8835_20145</name>
</gene>
<feature type="domain" description="Nucleoside phosphorylase" evidence="1">
    <location>
        <begin position="7"/>
        <end position="240"/>
    </location>
</feature>
<dbReference type="Pfam" id="PF01048">
    <property type="entry name" value="PNP_UDP_1"/>
    <property type="match status" value="1"/>
</dbReference>
<dbReference type="CDD" id="cd09008">
    <property type="entry name" value="MTAN"/>
    <property type="match status" value="1"/>
</dbReference>
<dbReference type="PANTHER" id="PTHR46832:SF1">
    <property type="entry name" value="5'-METHYLTHIOADENOSINE_S-ADENOSYLHOMOCYSTEINE NUCLEOSIDASE"/>
    <property type="match status" value="1"/>
</dbReference>
<reference evidence="2 3" key="1">
    <citation type="submission" date="2019-03" db="EMBL/GenBank/DDBJ databases">
        <title>Comparative genomic analyses of the sweetpotato soil rot pathogen, Streptomyces ipomoeae.</title>
        <authorList>
            <person name="Ruschel Soares N."/>
            <person name="Badger J.H."/>
            <person name="Huguet-Tapia J.C."/>
            <person name="Clark C.A."/>
            <person name="Pettis G.S."/>
        </authorList>
    </citation>
    <scope>NUCLEOTIDE SEQUENCE [LARGE SCALE GENOMIC DNA]</scope>
    <source>
        <strain evidence="2 3">88-35</strain>
    </source>
</reference>
<dbReference type="GO" id="GO:0008930">
    <property type="term" value="F:methylthioadenosine nucleosidase activity"/>
    <property type="evidence" value="ECO:0007669"/>
    <property type="project" value="TreeGrafter"/>
</dbReference>
<dbReference type="Proteomes" id="UP000318720">
    <property type="component" value="Unassembled WGS sequence"/>
</dbReference>
<accession>A0AAE8W3I1</accession>
<dbReference type="RefSeq" id="WP_141583092.1">
    <property type="nucleotide sequence ID" value="NZ_SPAY01000288.1"/>
</dbReference>
<dbReference type="Gene3D" id="3.40.50.1580">
    <property type="entry name" value="Nucleoside phosphorylase domain"/>
    <property type="match status" value="1"/>
</dbReference>
<dbReference type="GO" id="GO:0008782">
    <property type="term" value="F:adenosylhomocysteine nucleosidase activity"/>
    <property type="evidence" value="ECO:0007669"/>
    <property type="project" value="TreeGrafter"/>
</dbReference>
<dbReference type="InterPro" id="IPR035994">
    <property type="entry name" value="Nucleoside_phosphorylase_sf"/>
</dbReference>
<sequence>MSPKPDVVVFTALGKESNAVLDHLDGPLAEHEVRGALFELGGFTGERATWRVACHETGEGNAAAAALVERAVTEFEPRYIFFVGVAGGLKDVKLCDVVAARHIYDYERGKDEEDGFRARITTHLSTFDLVQRAQSVARSDGWRRRIRSPLPDPDLTPNAYVKPLASGSKVVAHERSATAKLLAQHCGDALAVEMEGHGFLQAEYINAGVSALVVRGVSDLLSDKGEDNDTVWQPAASRCAAAFTFEVLAKLPAPPPRRQGLGDSVREIRRTRQSTGQATIGFGPDHTAVVIGGDGSIERWDLKSNEPLPGAPGGAELRLGHQAVASSFRHSVAIARRTSLELVHFVGTSGEHRRHSVPLDRDEFLVTSGGAVVATHDTRRLAVRDFDDGRILRELPCPQGLAASAISADASVAAMATSNRVFVHRPNASTVELDIRNRLGLLKLGCWLGVSPSGRYVACATFRELRVWRIADQSVVLHREFSGQESVDGLGAQGMRLLCTDEGRVLWLRRGLLSQVTDRPEIRHLEQAGRYDDFAVHPDGNLLAAVSATDLVRVWEWNG</sequence>
<dbReference type="SUPFAM" id="SSF53167">
    <property type="entry name" value="Purine and uridine phosphorylases"/>
    <property type="match status" value="1"/>
</dbReference>
<dbReference type="EMBL" id="SPAZ01000170">
    <property type="protein sequence ID" value="TQE32431.1"/>
    <property type="molecule type" value="Genomic_DNA"/>
</dbReference>
<dbReference type="GO" id="GO:0009116">
    <property type="term" value="P:nucleoside metabolic process"/>
    <property type="evidence" value="ECO:0007669"/>
    <property type="project" value="InterPro"/>
</dbReference>
<evidence type="ECO:0000313" key="3">
    <source>
        <dbReference type="Proteomes" id="UP000318720"/>
    </source>
</evidence>